<dbReference type="GO" id="GO:0043952">
    <property type="term" value="P:protein transport by the Sec complex"/>
    <property type="evidence" value="ECO:0007669"/>
    <property type="project" value="UniProtKB-UniRule"/>
</dbReference>
<evidence type="ECO:0000256" key="1">
    <source>
        <dbReference type="ARBA" id="ARBA00004370"/>
    </source>
</evidence>
<dbReference type="GO" id="GO:0008320">
    <property type="term" value="F:protein transmembrane transporter activity"/>
    <property type="evidence" value="ECO:0007669"/>
    <property type="project" value="UniProtKB-UniRule"/>
</dbReference>
<dbReference type="InterPro" id="IPR038379">
    <property type="entry name" value="SecE_sf"/>
</dbReference>
<evidence type="ECO:0000256" key="9">
    <source>
        <dbReference type="HAMAP-Rule" id="MF_00422"/>
    </source>
</evidence>
<dbReference type="PANTHER" id="PTHR33910:SF1">
    <property type="entry name" value="PROTEIN TRANSLOCASE SUBUNIT SECE"/>
    <property type="match status" value="1"/>
</dbReference>
<evidence type="ECO:0000256" key="5">
    <source>
        <dbReference type="ARBA" id="ARBA00022927"/>
    </source>
</evidence>
<evidence type="ECO:0000313" key="10">
    <source>
        <dbReference type="EMBL" id="KRT35551.1"/>
    </source>
</evidence>
<dbReference type="Pfam" id="PF00584">
    <property type="entry name" value="SecE"/>
    <property type="match status" value="1"/>
</dbReference>
<name>A0A0T5XB07_9BACT</name>
<evidence type="ECO:0000256" key="2">
    <source>
        <dbReference type="ARBA" id="ARBA00022448"/>
    </source>
</evidence>
<evidence type="ECO:0000313" key="11">
    <source>
        <dbReference type="Proteomes" id="UP000005273"/>
    </source>
</evidence>
<sequence length="60" mass="6777">MGKVMNFLREARAELRRVTWPNRKQVWISTLLVIGVTLLVSAYLGVLDLIFTAVFSKVVG</sequence>
<organism evidence="10 11">
    <name type="scientific">Acetomicrobium hydrogeniformans ATCC BAA-1850</name>
    <dbReference type="NCBI Taxonomy" id="592015"/>
    <lineage>
        <taxon>Bacteria</taxon>
        <taxon>Thermotogati</taxon>
        <taxon>Synergistota</taxon>
        <taxon>Synergistia</taxon>
        <taxon>Synergistales</taxon>
        <taxon>Acetomicrobiaceae</taxon>
        <taxon>Acetomicrobium</taxon>
    </lineage>
</organism>
<comment type="similarity">
    <text evidence="9">Belongs to the SecE/SEC61-gamma family.</text>
</comment>
<dbReference type="PROSITE" id="PS01067">
    <property type="entry name" value="SECE_SEC61G"/>
    <property type="match status" value="1"/>
</dbReference>
<dbReference type="InterPro" id="IPR005807">
    <property type="entry name" value="SecE_bac"/>
</dbReference>
<gene>
    <name evidence="9" type="primary">secE</name>
    <name evidence="10" type="ORF">HMPREF1705_04669</name>
</gene>
<feature type="transmembrane region" description="Helical" evidence="9">
    <location>
        <begin position="26"/>
        <end position="55"/>
    </location>
</feature>
<dbReference type="GO" id="GO:0005886">
    <property type="term" value="C:plasma membrane"/>
    <property type="evidence" value="ECO:0007669"/>
    <property type="project" value="UniProtKB-SubCell"/>
</dbReference>
<keyword evidence="11" id="KW-1185">Reference proteome</keyword>
<protein>
    <recommendedName>
        <fullName evidence="9">Protein translocase subunit SecE</fullName>
    </recommendedName>
</protein>
<dbReference type="NCBIfam" id="TIGR00964">
    <property type="entry name" value="secE_bact"/>
    <property type="match status" value="1"/>
</dbReference>
<keyword evidence="3 9" id="KW-1003">Cell membrane</keyword>
<dbReference type="eggNOG" id="COG0690">
    <property type="taxonomic scope" value="Bacteria"/>
</dbReference>
<keyword evidence="6 9" id="KW-1133">Transmembrane helix</keyword>
<keyword evidence="8 9" id="KW-0472">Membrane</keyword>
<evidence type="ECO:0000256" key="4">
    <source>
        <dbReference type="ARBA" id="ARBA00022692"/>
    </source>
</evidence>
<evidence type="ECO:0000256" key="6">
    <source>
        <dbReference type="ARBA" id="ARBA00022989"/>
    </source>
</evidence>
<dbReference type="GO" id="GO:0006605">
    <property type="term" value="P:protein targeting"/>
    <property type="evidence" value="ECO:0007669"/>
    <property type="project" value="UniProtKB-UniRule"/>
</dbReference>
<evidence type="ECO:0000256" key="7">
    <source>
        <dbReference type="ARBA" id="ARBA00023010"/>
    </source>
</evidence>
<dbReference type="OrthoDB" id="9813233at2"/>
<dbReference type="Gene3D" id="1.20.5.1030">
    <property type="entry name" value="Preprotein translocase secy subunit"/>
    <property type="match status" value="1"/>
</dbReference>
<keyword evidence="7 9" id="KW-0811">Translocation</keyword>
<dbReference type="GO" id="GO:0065002">
    <property type="term" value="P:intracellular protein transmembrane transport"/>
    <property type="evidence" value="ECO:0007669"/>
    <property type="project" value="UniProtKB-UniRule"/>
</dbReference>
<dbReference type="STRING" id="592015.HMPREF1705_04669"/>
<comment type="subcellular location">
    <subcellularLocation>
        <location evidence="9">Cell membrane</location>
        <topology evidence="9">Single-pass membrane protein</topology>
    </subcellularLocation>
    <subcellularLocation>
        <location evidence="1">Membrane</location>
    </subcellularLocation>
</comment>
<comment type="subunit">
    <text evidence="9">Component of the Sec protein translocase complex. Heterotrimer consisting of SecY, SecE and SecG subunits. The heterotrimers can form oligomers, although 1 heterotrimer is thought to be able to translocate proteins. Interacts with the ribosome. Interacts with SecDF, and other proteins may be involved. Interacts with SecA.</text>
</comment>
<evidence type="ECO:0000256" key="3">
    <source>
        <dbReference type="ARBA" id="ARBA00022475"/>
    </source>
</evidence>
<dbReference type="RefSeq" id="WP_009201744.1">
    <property type="nucleotide sequence ID" value="NZ_ACJX03000001.1"/>
</dbReference>
<proteinExistence type="inferred from homology"/>
<dbReference type="HAMAP" id="MF_00422">
    <property type="entry name" value="SecE"/>
    <property type="match status" value="1"/>
</dbReference>
<comment type="caution">
    <text evidence="10">The sequence shown here is derived from an EMBL/GenBank/DDBJ whole genome shotgun (WGS) entry which is preliminary data.</text>
</comment>
<evidence type="ECO:0000256" key="8">
    <source>
        <dbReference type="ARBA" id="ARBA00023136"/>
    </source>
</evidence>
<reference evidence="11" key="1">
    <citation type="submission" date="2012-09" db="EMBL/GenBank/DDBJ databases">
        <authorList>
            <person name="Weinstock G."/>
            <person name="Sodergren E."/>
            <person name="Clifton S."/>
            <person name="Fulton L."/>
            <person name="Fulton B."/>
            <person name="Courtney L."/>
            <person name="Fronick C."/>
            <person name="Harrison M."/>
            <person name="Strong C."/>
            <person name="Farmer C."/>
            <person name="Delehaunty K."/>
            <person name="Markovic C."/>
            <person name="Hall O."/>
            <person name="Minx P."/>
            <person name="Tomlinson C."/>
            <person name="Mitreva M."/>
            <person name="Nelson J."/>
            <person name="Hou S."/>
            <person name="Wollam A."/>
            <person name="Pepin K.H."/>
            <person name="Johnson M."/>
            <person name="Bhonagiri V."/>
            <person name="Nash W.E."/>
            <person name="Suruliraj S."/>
            <person name="Warren W."/>
            <person name="Chinwalla A."/>
            <person name="Mardis E.R."/>
            <person name="Wilson R.K."/>
        </authorList>
    </citation>
    <scope>NUCLEOTIDE SEQUENCE [LARGE SCALE GENOMIC DNA]</scope>
    <source>
        <strain evidence="11">OS1</strain>
    </source>
</reference>
<dbReference type="PANTHER" id="PTHR33910">
    <property type="entry name" value="PROTEIN TRANSLOCASE SUBUNIT SECE"/>
    <property type="match status" value="1"/>
</dbReference>
<dbReference type="Proteomes" id="UP000005273">
    <property type="component" value="Unassembled WGS sequence"/>
</dbReference>
<comment type="function">
    <text evidence="9">Essential subunit of the Sec protein translocation channel SecYEG. Clamps together the 2 halves of SecY. May contact the channel plug during translocation.</text>
</comment>
<keyword evidence="5 9" id="KW-0653">Protein transport</keyword>
<keyword evidence="2 9" id="KW-0813">Transport</keyword>
<dbReference type="GO" id="GO:0009306">
    <property type="term" value="P:protein secretion"/>
    <property type="evidence" value="ECO:0007669"/>
    <property type="project" value="UniProtKB-UniRule"/>
</dbReference>
<keyword evidence="4 9" id="KW-0812">Transmembrane</keyword>
<accession>A0A0T5XB07</accession>
<dbReference type="AlphaFoldDB" id="A0A0T5XB07"/>
<dbReference type="EMBL" id="ACJX03000001">
    <property type="protein sequence ID" value="KRT35551.1"/>
    <property type="molecule type" value="Genomic_DNA"/>
</dbReference>
<dbReference type="InterPro" id="IPR001901">
    <property type="entry name" value="Translocase_SecE/Sec61-g"/>
</dbReference>